<evidence type="ECO:0000313" key="2">
    <source>
        <dbReference type="EMBL" id="PZR83325.1"/>
    </source>
</evidence>
<dbReference type="InterPro" id="IPR007921">
    <property type="entry name" value="CHAP_dom"/>
</dbReference>
<accession>A0A2W5ZJW7</accession>
<dbReference type="InterPro" id="IPR038765">
    <property type="entry name" value="Papain-like_cys_pep_sf"/>
</dbReference>
<dbReference type="Gene3D" id="3.90.1720.10">
    <property type="entry name" value="endopeptidase domain like (from Nostoc punctiforme)"/>
    <property type="match status" value="1"/>
</dbReference>
<comment type="caution">
    <text evidence="2">The sequence shown here is derived from an EMBL/GenBank/DDBJ whole genome shotgun (WGS) entry which is preliminary data.</text>
</comment>
<feature type="domain" description="Peptidase C51" evidence="1">
    <location>
        <begin position="68"/>
        <end position="210"/>
    </location>
</feature>
<protein>
    <recommendedName>
        <fullName evidence="1">Peptidase C51 domain-containing protein</fullName>
    </recommendedName>
</protein>
<dbReference type="Gene3D" id="2.120.10.70">
    <property type="entry name" value="Fucose-specific lectin"/>
    <property type="match status" value="2"/>
</dbReference>
<dbReference type="GO" id="GO:0016874">
    <property type="term" value="F:ligase activity"/>
    <property type="evidence" value="ECO:0007669"/>
    <property type="project" value="TreeGrafter"/>
</dbReference>
<dbReference type="Pfam" id="PF05257">
    <property type="entry name" value="CHAP"/>
    <property type="match status" value="1"/>
</dbReference>
<proteinExistence type="predicted"/>
<reference evidence="2 3" key="1">
    <citation type="journal article" date="2017" name="Nature">
        <title>Atmospheric trace gases support primary production in Antarctic desert surface soil.</title>
        <authorList>
            <person name="Ji M."/>
            <person name="Greening C."/>
            <person name="Vanwonterghem I."/>
            <person name="Carere C.R."/>
            <person name="Bay S.K."/>
            <person name="Steen J.A."/>
            <person name="Montgomery K."/>
            <person name="Lines T."/>
            <person name="Beardall J."/>
            <person name="van Dorst J."/>
            <person name="Snape I."/>
            <person name="Stott M.B."/>
            <person name="Hugenholtz P."/>
            <person name="Ferrari B.C."/>
        </authorList>
    </citation>
    <scope>NUCLEOTIDE SEQUENCE [LARGE SCALE GENOMIC DNA]</scope>
    <source>
        <strain evidence="2">RRmetagenome_bin12</strain>
    </source>
</reference>
<sequence length="516" mass="53555">MFFARALSHRHKVAARRAVSRRAARALIAVVALGAALGTTAVAVHAAAIPFGTVLISGAQWAGTDAGLGDLNVYSNGTQSQDQMGTFGLKYECTELAQRWAYYKFGEPAQWPISKAADMWTAGPTMPVPLSQNPNGGATPPQHGDLLVFAATATNPTGHVAVVSSVTASGVTAVHQNFTLNGTLAGQWTQALSGTTVAALGNDPVIGWLRAGPAVAAPASPLPVHASSAPSTAVTPDGSTQTVFWKGTANQLTEAWYAGGAWHGPADFGPFGTLVSAPSVAISKDGLTQTVFWQGANGHLYEAWYSGSWHGPADLTATWGGLGGMTSAPSAVTTKDGSQLVFWRGPDNRVWEAWYTAGSWHGPIDLVSLGTMASAPNVAVTPDGTTQTVFWKATNGLLTEAWFTGQWNGPRQFGNFGALAGAPSVTVTPDGLAQLVFWQGDDKHLHEAWFTGAWNGPSDLTAAAFGGASPLLSSPTATVTTDASTQIVFWTGGGGLMFEAWWAGGRWNGPVAVRAG</sequence>
<dbReference type="InterPro" id="IPR051705">
    <property type="entry name" value="Gsp_Synthetase/Amidase"/>
</dbReference>
<organism evidence="2 3">
    <name type="scientific">Candidatus Aeolococcus gillhamiae</name>
    <dbReference type="NCBI Taxonomy" id="3127015"/>
    <lineage>
        <taxon>Bacteria</taxon>
        <taxon>Bacillati</taxon>
        <taxon>Candidatus Dormiibacterota</taxon>
        <taxon>Candidatus Dormibacteria</taxon>
        <taxon>Candidatus Aeolococcales</taxon>
        <taxon>Candidatus Aeolococcaceae</taxon>
        <taxon>Candidatus Aeolococcus</taxon>
    </lineage>
</organism>
<dbReference type="PANTHER" id="PTHR30094:SF0">
    <property type="entry name" value="BIFUNCTIONAL GLUTATHIONYLSPERMIDINE SYNTHETASE_AMIDASE-RELATED"/>
    <property type="match status" value="1"/>
</dbReference>
<dbReference type="InterPro" id="IPR058502">
    <property type="entry name" value="PLL-like_beta-prop"/>
</dbReference>
<evidence type="ECO:0000313" key="3">
    <source>
        <dbReference type="Proteomes" id="UP000248724"/>
    </source>
</evidence>
<gene>
    <name evidence="2" type="ORF">DLM65_02250</name>
</gene>
<dbReference type="AlphaFoldDB" id="A0A2W5ZJW7"/>
<dbReference type="PROSITE" id="PS50911">
    <property type="entry name" value="CHAP"/>
    <property type="match status" value="1"/>
</dbReference>
<dbReference type="Pfam" id="PF26607">
    <property type="entry name" value="DUF8189"/>
    <property type="match status" value="1"/>
</dbReference>
<dbReference type="Proteomes" id="UP000248724">
    <property type="component" value="Unassembled WGS sequence"/>
</dbReference>
<dbReference type="SUPFAM" id="SSF54001">
    <property type="entry name" value="Cysteine proteinases"/>
    <property type="match status" value="1"/>
</dbReference>
<dbReference type="SUPFAM" id="SSF89372">
    <property type="entry name" value="Fucose-specific lectin"/>
    <property type="match status" value="1"/>
</dbReference>
<evidence type="ECO:0000259" key="1">
    <source>
        <dbReference type="PROSITE" id="PS50911"/>
    </source>
</evidence>
<name>A0A2W5ZJW7_9BACT</name>
<dbReference type="PANTHER" id="PTHR30094">
    <property type="entry name" value="BIFUNCTIONAL GLUTATHIONYLSPERMIDINE SYNTHETASE/AMIDASE-RELATED"/>
    <property type="match status" value="1"/>
</dbReference>
<dbReference type="EMBL" id="QHBU01000038">
    <property type="protein sequence ID" value="PZR83325.1"/>
    <property type="molecule type" value="Genomic_DNA"/>
</dbReference>